<evidence type="ECO:0000313" key="2">
    <source>
        <dbReference type="EMBL" id="CAH3173187.1"/>
    </source>
</evidence>
<organism evidence="2 3">
    <name type="scientific">Porites lobata</name>
    <dbReference type="NCBI Taxonomy" id="104759"/>
    <lineage>
        <taxon>Eukaryota</taxon>
        <taxon>Metazoa</taxon>
        <taxon>Cnidaria</taxon>
        <taxon>Anthozoa</taxon>
        <taxon>Hexacorallia</taxon>
        <taxon>Scleractinia</taxon>
        <taxon>Fungiina</taxon>
        <taxon>Poritidae</taxon>
        <taxon>Porites</taxon>
    </lineage>
</organism>
<proteinExistence type="predicted"/>
<accession>A0ABN8R3B0</accession>
<dbReference type="PANTHER" id="PTHR12243">
    <property type="entry name" value="MADF DOMAIN TRANSCRIPTION FACTOR"/>
    <property type="match status" value="1"/>
</dbReference>
<dbReference type="Proteomes" id="UP001159405">
    <property type="component" value="Unassembled WGS sequence"/>
</dbReference>
<gene>
    <name evidence="2" type="ORF">PLOB_00013983</name>
</gene>
<dbReference type="PANTHER" id="PTHR12243:SF67">
    <property type="entry name" value="COREPRESSOR OF PANGOLIN, ISOFORM A-RELATED"/>
    <property type="match status" value="1"/>
</dbReference>
<dbReference type="PROSITE" id="PS51029">
    <property type="entry name" value="MADF"/>
    <property type="match status" value="1"/>
</dbReference>
<evidence type="ECO:0000313" key="3">
    <source>
        <dbReference type="Proteomes" id="UP001159405"/>
    </source>
</evidence>
<name>A0ABN8R3B0_9CNID</name>
<dbReference type="EMBL" id="CALNXK010000179">
    <property type="protein sequence ID" value="CAH3173187.1"/>
    <property type="molecule type" value="Genomic_DNA"/>
</dbReference>
<dbReference type="InterPro" id="IPR039353">
    <property type="entry name" value="TF_Adf1"/>
</dbReference>
<reference evidence="2 3" key="1">
    <citation type="submission" date="2022-05" db="EMBL/GenBank/DDBJ databases">
        <authorList>
            <consortium name="Genoscope - CEA"/>
            <person name="William W."/>
        </authorList>
    </citation>
    <scope>NUCLEOTIDE SEQUENCE [LARGE SCALE GENOMIC DNA]</scope>
</reference>
<evidence type="ECO:0000259" key="1">
    <source>
        <dbReference type="PROSITE" id="PS51029"/>
    </source>
</evidence>
<dbReference type="InterPro" id="IPR006578">
    <property type="entry name" value="MADF-dom"/>
</dbReference>
<feature type="domain" description="MADF" evidence="1">
    <location>
        <begin position="12"/>
        <end position="100"/>
    </location>
</feature>
<dbReference type="Pfam" id="PF10545">
    <property type="entry name" value="MADF_DNA_bdg"/>
    <property type="match status" value="1"/>
</dbReference>
<sequence>MADASAITVDELLAETVRVYPVLYDKACQDFKERNKKELAWQDVAQKAGFPSGKDAETAFKNLRNRYTRDKKKIQSAKVSGTDTQSVVDAKLKRVRCTSF</sequence>
<dbReference type="SMART" id="SM00595">
    <property type="entry name" value="MADF"/>
    <property type="match status" value="1"/>
</dbReference>
<comment type="caution">
    <text evidence="2">The sequence shown here is derived from an EMBL/GenBank/DDBJ whole genome shotgun (WGS) entry which is preliminary data.</text>
</comment>
<protein>
    <recommendedName>
        <fullName evidence="1">MADF domain-containing protein</fullName>
    </recommendedName>
</protein>
<keyword evidence="3" id="KW-1185">Reference proteome</keyword>